<protein>
    <submittedName>
        <fullName evidence="1">Uncharacterized protein</fullName>
    </submittedName>
</protein>
<organism evidence="1">
    <name type="scientific">Timema genevievae</name>
    <name type="common">Walking stick</name>
    <dbReference type="NCBI Taxonomy" id="629358"/>
    <lineage>
        <taxon>Eukaryota</taxon>
        <taxon>Metazoa</taxon>
        <taxon>Ecdysozoa</taxon>
        <taxon>Arthropoda</taxon>
        <taxon>Hexapoda</taxon>
        <taxon>Insecta</taxon>
        <taxon>Pterygota</taxon>
        <taxon>Neoptera</taxon>
        <taxon>Polyneoptera</taxon>
        <taxon>Phasmatodea</taxon>
        <taxon>Timematodea</taxon>
        <taxon>Timematoidea</taxon>
        <taxon>Timematidae</taxon>
        <taxon>Timema</taxon>
    </lineage>
</organism>
<reference evidence="1" key="1">
    <citation type="submission" date="2020-11" db="EMBL/GenBank/DDBJ databases">
        <authorList>
            <person name="Tran Van P."/>
        </authorList>
    </citation>
    <scope>NUCLEOTIDE SEQUENCE</scope>
</reference>
<sequence length="230" mass="26650">MSSSDEFRENQTAPLTMIQFERNVLASISDLSNELEFLGFSSLPSFNVDSTNLDSNTLIILLTSLIKVTWRLARRLQTNVTVHQERESKHCRVADDNSSLKVQVQLLKSDVSKKDEQLFTSDSKNKELKIKFDKVQRDLKHEKEEDKYSKPEINIDIPEILSKNFYKLPYETVSKEFNSSSRKYFDALQTFIKIFNDKLKSDQTEMGSPLVDVKKSSFQSVRVKQKLKPK</sequence>
<accession>A0A7R9PP01</accession>
<dbReference type="AlphaFoldDB" id="A0A7R9PP01"/>
<evidence type="ECO:0000313" key="1">
    <source>
        <dbReference type="EMBL" id="CAD7601817.1"/>
    </source>
</evidence>
<gene>
    <name evidence="1" type="ORF">TGEB3V08_LOCUS8084</name>
</gene>
<dbReference type="EMBL" id="OE842930">
    <property type="protein sequence ID" value="CAD7601817.1"/>
    <property type="molecule type" value="Genomic_DNA"/>
</dbReference>
<proteinExistence type="predicted"/>
<name>A0A7R9PP01_TIMGE</name>